<protein>
    <submittedName>
        <fullName evidence="1">Uncharacterized protein</fullName>
    </submittedName>
</protein>
<comment type="caution">
    <text evidence="1">The sequence shown here is derived from an EMBL/GenBank/DDBJ whole genome shotgun (WGS) entry which is preliminary data.</text>
</comment>
<evidence type="ECO:0000313" key="2">
    <source>
        <dbReference type="Proteomes" id="UP000664779"/>
    </source>
</evidence>
<accession>A0A939ENZ4</accession>
<gene>
    <name evidence="1" type="ORF">J0X15_11610</name>
</gene>
<keyword evidence="2" id="KW-1185">Reference proteome</keyword>
<evidence type="ECO:0000313" key="1">
    <source>
        <dbReference type="EMBL" id="MBO0345868.1"/>
    </source>
</evidence>
<organism evidence="1 2">
    <name type="scientific">Roseibium limicola</name>
    <dbReference type="NCBI Taxonomy" id="2816037"/>
    <lineage>
        <taxon>Bacteria</taxon>
        <taxon>Pseudomonadati</taxon>
        <taxon>Pseudomonadota</taxon>
        <taxon>Alphaproteobacteria</taxon>
        <taxon>Hyphomicrobiales</taxon>
        <taxon>Stappiaceae</taxon>
        <taxon>Roseibium</taxon>
    </lineage>
</organism>
<dbReference type="EMBL" id="JAFLNF010000004">
    <property type="protein sequence ID" value="MBO0345868.1"/>
    <property type="molecule type" value="Genomic_DNA"/>
</dbReference>
<dbReference type="AlphaFoldDB" id="A0A939ENZ4"/>
<proteinExistence type="predicted"/>
<name>A0A939ENZ4_9HYPH</name>
<reference evidence="1" key="1">
    <citation type="submission" date="2021-03" db="EMBL/GenBank/DDBJ databases">
        <title>Roseibium sp. CAU 1637 isolated from Incheon.</title>
        <authorList>
            <person name="Kim W."/>
        </authorList>
    </citation>
    <scope>NUCLEOTIDE SEQUENCE</scope>
    <source>
        <strain evidence="1">CAU 1637</strain>
    </source>
</reference>
<dbReference type="Proteomes" id="UP000664779">
    <property type="component" value="Unassembled WGS sequence"/>
</dbReference>
<sequence length="91" mass="10133">MVRETNAAGLEIAQELPEDTRARLAVFCYRRSHLRRLGLILAKTCSKNALVQESGHAGELIHMQAQNLEATLTGDRYLAPRHLRRPVSLAG</sequence>